<proteinExistence type="predicted"/>
<evidence type="ECO:0000259" key="2">
    <source>
        <dbReference type="Pfam" id="PF02171"/>
    </source>
</evidence>
<name>A0A4V4IFK8_AURPU</name>
<evidence type="ECO:0000313" key="4">
    <source>
        <dbReference type="Proteomes" id="UP000310687"/>
    </source>
</evidence>
<feature type="compositionally biased region" description="Low complexity" evidence="1">
    <location>
        <begin position="148"/>
        <end position="158"/>
    </location>
</feature>
<dbReference type="InterPro" id="IPR036397">
    <property type="entry name" value="RNaseH_sf"/>
</dbReference>
<gene>
    <name evidence="3" type="ORF">D6D22_10173</name>
</gene>
<comment type="caution">
    <text evidence="3">The sequence shown here is derived from an EMBL/GenBank/DDBJ whole genome shotgun (WGS) entry which is preliminary data.</text>
</comment>
<feature type="region of interest" description="Disordered" evidence="1">
    <location>
        <begin position="148"/>
        <end position="180"/>
    </location>
</feature>
<reference evidence="3 4" key="1">
    <citation type="submission" date="2018-10" db="EMBL/GenBank/DDBJ databases">
        <title>Fifty Aureobasidium pullulans genomes reveal a recombining polyextremotolerant generalist.</title>
        <authorList>
            <person name="Gostincar C."/>
            <person name="Turk M."/>
            <person name="Zajc J."/>
            <person name="Gunde-Cimerman N."/>
        </authorList>
    </citation>
    <scope>NUCLEOTIDE SEQUENCE [LARGE SCALE GENOMIC DNA]</scope>
    <source>
        <strain evidence="3 4">EXF-11013</strain>
    </source>
</reference>
<dbReference type="Pfam" id="PF02171">
    <property type="entry name" value="Piwi"/>
    <property type="match status" value="1"/>
</dbReference>
<feature type="compositionally biased region" description="Polar residues" evidence="1">
    <location>
        <begin position="166"/>
        <end position="180"/>
    </location>
</feature>
<dbReference type="InterPro" id="IPR012337">
    <property type="entry name" value="RNaseH-like_sf"/>
</dbReference>
<dbReference type="PANTHER" id="PTHR22891">
    <property type="entry name" value="EUKARYOTIC TRANSLATION INITIATION FACTOR 2C"/>
    <property type="match status" value="1"/>
</dbReference>
<dbReference type="Gene3D" id="3.30.420.10">
    <property type="entry name" value="Ribonuclease H-like superfamily/Ribonuclease H"/>
    <property type="match status" value="1"/>
</dbReference>
<dbReference type="GO" id="GO:0003676">
    <property type="term" value="F:nucleic acid binding"/>
    <property type="evidence" value="ECO:0007669"/>
    <property type="project" value="InterPro"/>
</dbReference>
<accession>A0A4V4IFK8</accession>
<dbReference type="EMBL" id="QZAL01000301">
    <property type="protein sequence ID" value="THW31424.1"/>
    <property type="molecule type" value="Genomic_DNA"/>
</dbReference>
<evidence type="ECO:0000313" key="3">
    <source>
        <dbReference type="EMBL" id="THW31424.1"/>
    </source>
</evidence>
<evidence type="ECO:0000256" key="1">
    <source>
        <dbReference type="SAM" id="MobiDB-lite"/>
    </source>
</evidence>
<dbReference type="SUPFAM" id="SSF53098">
    <property type="entry name" value="Ribonuclease H-like"/>
    <property type="match status" value="1"/>
</dbReference>
<dbReference type="InterPro" id="IPR003165">
    <property type="entry name" value="Piwi"/>
</dbReference>
<feature type="domain" description="Piwi" evidence="2">
    <location>
        <begin position="43"/>
        <end position="126"/>
    </location>
</feature>
<protein>
    <recommendedName>
        <fullName evidence="2">Piwi domain-containing protein</fullName>
    </recommendedName>
</protein>
<dbReference type="Proteomes" id="UP000310687">
    <property type="component" value="Unassembled WGS sequence"/>
</dbReference>
<organism evidence="3 4">
    <name type="scientific">Aureobasidium pullulans</name>
    <name type="common">Black yeast</name>
    <name type="synonym">Pullularia pullulans</name>
    <dbReference type="NCBI Taxonomy" id="5580"/>
    <lineage>
        <taxon>Eukaryota</taxon>
        <taxon>Fungi</taxon>
        <taxon>Dikarya</taxon>
        <taxon>Ascomycota</taxon>
        <taxon>Pezizomycotina</taxon>
        <taxon>Dothideomycetes</taxon>
        <taxon>Dothideomycetidae</taxon>
        <taxon>Dothideales</taxon>
        <taxon>Saccotheciaceae</taxon>
        <taxon>Aureobasidium</taxon>
    </lineage>
</organism>
<dbReference type="AlphaFoldDB" id="A0A4V4IFK8"/>
<sequence>MRRASMSLHTTTINTPALACANFSYAHHQTHSFWSTGTPTLLVIDQEVAAMKKAFAKINVMPRFLVIIASKRHHVRFFPQSGVDKNANPLPGTLVETGVTQPFENDFYLCAHTAIKGTARPVHYTIEKIRDTGYCECFKHRATRSSTSTHTSTSLSFTEVEGNDTGRPQSHSSLPFTTPTSLPCRVLRPHPLPAAYPVIARTTRGYVAMTQQQVEN</sequence>